<feature type="domain" description="DUF6532" evidence="2">
    <location>
        <begin position="50"/>
        <end position="257"/>
    </location>
</feature>
<accession>A0A5C2RNE1</accession>
<dbReference type="AlphaFoldDB" id="A0A5C2RNE1"/>
<dbReference type="Pfam" id="PF20149">
    <property type="entry name" value="DUF6532"/>
    <property type="match status" value="1"/>
</dbReference>
<protein>
    <recommendedName>
        <fullName evidence="2">DUF6532 domain-containing protein</fullName>
    </recommendedName>
</protein>
<dbReference type="STRING" id="1328759.A0A5C2RNE1"/>
<evidence type="ECO:0000259" key="2">
    <source>
        <dbReference type="Pfam" id="PF20149"/>
    </source>
</evidence>
<organism evidence="3 4">
    <name type="scientific">Lentinus tigrinus ALCF2SS1-6</name>
    <dbReference type="NCBI Taxonomy" id="1328759"/>
    <lineage>
        <taxon>Eukaryota</taxon>
        <taxon>Fungi</taxon>
        <taxon>Dikarya</taxon>
        <taxon>Basidiomycota</taxon>
        <taxon>Agaricomycotina</taxon>
        <taxon>Agaricomycetes</taxon>
        <taxon>Polyporales</taxon>
        <taxon>Polyporaceae</taxon>
        <taxon>Lentinus</taxon>
    </lineage>
</organism>
<evidence type="ECO:0000256" key="1">
    <source>
        <dbReference type="SAM" id="MobiDB-lite"/>
    </source>
</evidence>
<feature type="region of interest" description="Disordered" evidence="1">
    <location>
        <begin position="1"/>
        <end position="26"/>
    </location>
</feature>
<dbReference type="EMBL" id="ML122347">
    <property type="protein sequence ID" value="RPD52640.1"/>
    <property type="molecule type" value="Genomic_DNA"/>
</dbReference>
<dbReference type="InterPro" id="IPR045341">
    <property type="entry name" value="DUF6532"/>
</dbReference>
<feature type="non-terminal residue" evidence="3">
    <location>
        <position position="1"/>
    </location>
</feature>
<name>A0A5C2RNE1_9APHY</name>
<gene>
    <name evidence="3" type="ORF">L227DRAFT_514499</name>
</gene>
<feature type="compositionally biased region" description="Acidic residues" evidence="1">
    <location>
        <begin position="1"/>
        <end position="22"/>
    </location>
</feature>
<dbReference type="OrthoDB" id="2749024at2759"/>
<reference evidence="3" key="1">
    <citation type="journal article" date="2018" name="Genome Biol. Evol.">
        <title>Genomics and development of Lentinus tigrinus, a white-rot wood-decaying mushroom with dimorphic fruiting bodies.</title>
        <authorList>
            <person name="Wu B."/>
            <person name="Xu Z."/>
            <person name="Knudson A."/>
            <person name="Carlson A."/>
            <person name="Chen N."/>
            <person name="Kovaka S."/>
            <person name="LaButti K."/>
            <person name="Lipzen A."/>
            <person name="Pennachio C."/>
            <person name="Riley R."/>
            <person name="Schakwitz W."/>
            <person name="Umezawa K."/>
            <person name="Ohm R.A."/>
            <person name="Grigoriev I.V."/>
            <person name="Nagy L.G."/>
            <person name="Gibbons J."/>
            <person name="Hibbett D."/>
        </authorList>
    </citation>
    <scope>NUCLEOTIDE SEQUENCE [LARGE SCALE GENOMIC DNA]</scope>
    <source>
        <strain evidence="3">ALCF2SS1-6</strain>
    </source>
</reference>
<dbReference type="Proteomes" id="UP000313359">
    <property type="component" value="Unassembled WGS sequence"/>
</dbReference>
<keyword evidence="4" id="KW-1185">Reference proteome</keyword>
<proteinExistence type="predicted"/>
<evidence type="ECO:0000313" key="3">
    <source>
        <dbReference type="EMBL" id="RPD52640.1"/>
    </source>
</evidence>
<evidence type="ECO:0000313" key="4">
    <source>
        <dbReference type="Proteomes" id="UP000313359"/>
    </source>
</evidence>
<sequence length="318" mass="36088">SDSSSDSDSDPESDSDDSDDDRTDLVLRRNGRRLKLKSQRPRVRRVAKQAISDVILNLCTVNAYPDGPDKSNGFIQSSLIRSAKALGDKELARRLRCVDNYWKKLGTIPLQRVPNFRGKVKKVTDALVKRAYALKPGDALKVIWLQEGLRYIFPFDYEKKTIVDTEPYSTPVFAEALSDTFFAKPRSYGYQIVSPFGSSLAEAPHEKEIPAAMLALVATAIYASIDDYRSVRFEASDFKSNVYIDIYRQNIAALSQWKNDQLTIYHRFMHSLFKEVWYVRFHLQLVLHADVDFPSTWSGAGASHTQVKSFLNTKAMAN</sequence>